<dbReference type="GO" id="GO:0005829">
    <property type="term" value="C:cytosol"/>
    <property type="evidence" value="ECO:0007669"/>
    <property type="project" value="TreeGrafter"/>
</dbReference>
<evidence type="ECO:0000256" key="2">
    <source>
        <dbReference type="ARBA" id="ARBA00011270"/>
    </source>
</evidence>
<protein>
    <recommendedName>
        <fullName evidence="3">tryptophan synthase</fullName>
        <ecNumber evidence="3">4.2.1.20</ecNumber>
    </recommendedName>
</protein>
<evidence type="ECO:0000256" key="7">
    <source>
        <dbReference type="ARBA" id="ARBA00023239"/>
    </source>
</evidence>
<reference evidence="9 12" key="2">
    <citation type="journal article" date="2019" name="Science, e1252229">
        <title>Invertible promoters mediate bacterial phase variation, antibiotic resistance, and host adaptation in the gut.</title>
        <authorList>
            <person name="Jiang X."/>
            <person name="Hall A.B."/>
            <person name="Arthur T.D."/>
            <person name="Plichta D.R."/>
            <person name="Covington C.T."/>
            <person name="Poyet M."/>
            <person name="Crothers J."/>
            <person name="Moses P.L."/>
            <person name="Tolonen A.C."/>
            <person name="Vlamakis H."/>
            <person name="Alm E.J."/>
            <person name="Xavier R.J."/>
        </authorList>
    </citation>
    <scope>NUCLEOTIDE SEQUENCE [LARGE SCALE GENOMIC DNA]</scope>
    <source>
        <strain evidence="9">Ca_0067</strain>
        <strain evidence="12">ca_0067</strain>
    </source>
</reference>
<evidence type="ECO:0000313" key="10">
    <source>
        <dbReference type="EMBL" id="SAZ80578.1"/>
    </source>
</evidence>
<dbReference type="EMBL" id="LT556085">
    <property type="protein sequence ID" value="SAZ80578.1"/>
    <property type="molecule type" value="Genomic_DNA"/>
</dbReference>
<keyword evidence="4" id="KW-0028">Amino-acid biosynthesis</keyword>
<dbReference type="PANTHER" id="PTHR43406:SF1">
    <property type="entry name" value="TRYPTOPHAN SYNTHASE ALPHA CHAIN, CHLOROPLASTIC"/>
    <property type="match status" value="1"/>
</dbReference>
<evidence type="ECO:0000256" key="6">
    <source>
        <dbReference type="ARBA" id="ARBA00023141"/>
    </source>
</evidence>
<dbReference type="Proteomes" id="UP000292985">
    <property type="component" value="Unassembled WGS sequence"/>
</dbReference>
<dbReference type="Gene3D" id="3.20.20.70">
    <property type="entry name" value="Aldolase class I"/>
    <property type="match status" value="1"/>
</dbReference>
<dbReference type="Proteomes" id="UP000245995">
    <property type="component" value="Chromosome CITRO92"/>
</dbReference>
<dbReference type="EMBL" id="RCYA01000009">
    <property type="protein sequence ID" value="RYT41651.1"/>
    <property type="molecule type" value="Genomic_DNA"/>
</dbReference>
<dbReference type="InterPro" id="IPR013785">
    <property type="entry name" value="Aldolase_TIM"/>
</dbReference>
<dbReference type="GO" id="GO:0004834">
    <property type="term" value="F:tryptophan synthase activity"/>
    <property type="evidence" value="ECO:0007669"/>
    <property type="project" value="UniProtKB-EC"/>
</dbReference>
<sequence length="68" mass="7208">MQQAPPTLQGFDVSTPDQVADAISAGATGAISGSAIVRIIEKNRDNEETMLAELKAFVMSMKAATRQQ</sequence>
<evidence type="ECO:0000256" key="1">
    <source>
        <dbReference type="ARBA" id="ARBA00004733"/>
    </source>
</evidence>
<dbReference type="InterPro" id="IPR011060">
    <property type="entry name" value="RibuloseP-bd_barrel"/>
</dbReference>
<name>A0AAX2BKW4_CITAM</name>
<dbReference type="Pfam" id="PF00290">
    <property type="entry name" value="Trp_syntA"/>
    <property type="match status" value="1"/>
</dbReference>
<gene>
    <name evidence="10" type="ORF">CITRO92_3133</name>
    <name evidence="9" type="ORF">EAJ18_18545</name>
</gene>
<keyword evidence="6" id="KW-0057">Aromatic amino acid biosynthesis</keyword>
<accession>A0AAX2BKW4</accession>
<keyword evidence="7 10" id="KW-0456">Lyase</keyword>
<dbReference type="EC" id="4.2.1.20" evidence="3"/>
<dbReference type="AlphaFoldDB" id="A0AAX2BKW4"/>
<evidence type="ECO:0000256" key="8">
    <source>
        <dbReference type="ARBA" id="ARBA00049047"/>
    </source>
</evidence>
<dbReference type="PANTHER" id="PTHR43406">
    <property type="entry name" value="TRYPTOPHAN SYNTHASE, ALPHA CHAIN"/>
    <property type="match status" value="1"/>
</dbReference>
<evidence type="ECO:0000256" key="5">
    <source>
        <dbReference type="ARBA" id="ARBA00022822"/>
    </source>
</evidence>
<evidence type="ECO:0000256" key="4">
    <source>
        <dbReference type="ARBA" id="ARBA00022605"/>
    </source>
</evidence>
<comment type="catalytic activity">
    <reaction evidence="8">
        <text>(1S,2R)-1-C-(indol-3-yl)glycerol 3-phosphate + L-serine = D-glyceraldehyde 3-phosphate + L-tryptophan + H2O</text>
        <dbReference type="Rhea" id="RHEA:10532"/>
        <dbReference type="ChEBI" id="CHEBI:15377"/>
        <dbReference type="ChEBI" id="CHEBI:33384"/>
        <dbReference type="ChEBI" id="CHEBI:57912"/>
        <dbReference type="ChEBI" id="CHEBI:58866"/>
        <dbReference type="ChEBI" id="CHEBI:59776"/>
        <dbReference type="EC" id="4.2.1.20"/>
    </reaction>
</comment>
<comment type="subunit">
    <text evidence="2">Tetramer of two alpha and two beta chains.</text>
</comment>
<reference evidence="10 11" key="1">
    <citation type="submission" date="2016-04" db="EMBL/GenBank/DDBJ databases">
        <authorList>
            <person name="Regsiter A."/>
            <person name="William W."/>
        </authorList>
    </citation>
    <scope>NUCLEOTIDE SEQUENCE [LARGE SCALE GENOMIC DNA]</scope>
    <source>
        <strain evidence="10 11">92</strain>
    </source>
</reference>
<evidence type="ECO:0000256" key="3">
    <source>
        <dbReference type="ARBA" id="ARBA00012043"/>
    </source>
</evidence>
<keyword evidence="12" id="KW-1185">Reference proteome</keyword>
<dbReference type="SUPFAM" id="SSF51366">
    <property type="entry name" value="Ribulose-phoshate binding barrel"/>
    <property type="match status" value="1"/>
</dbReference>
<evidence type="ECO:0000313" key="9">
    <source>
        <dbReference type="EMBL" id="RYT41651.1"/>
    </source>
</evidence>
<dbReference type="InterPro" id="IPR002028">
    <property type="entry name" value="Trp_synthase_suA"/>
</dbReference>
<comment type="pathway">
    <text evidence="1">Amino-acid biosynthesis; L-tryptophan biosynthesis; L-tryptophan from chorismate: step 5/5.</text>
</comment>
<evidence type="ECO:0000313" key="11">
    <source>
        <dbReference type="Proteomes" id="UP000245995"/>
    </source>
</evidence>
<keyword evidence="5" id="KW-0822">Tryptophan biosynthesis</keyword>
<proteinExistence type="predicted"/>
<organism evidence="10 11">
    <name type="scientific">Citrobacter amalonaticus</name>
    <dbReference type="NCBI Taxonomy" id="35703"/>
    <lineage>
        <taxon>Bacteria</taxon>
        <taxon>Pseudomonadati</taxon>
        <taxon>Pseudomonadota</taxon>
        <taxon>Gammaproteobacteria</taxon>
        <taxon>Enterobacterales</taxon>
        <taxon>Enterobacteriaceae</taxon>
        <taxon>Citrobacter</taxon>
    </lineage>
</organism>
<evidence type="ECO:0000313" key="12">
    <source>
        <dbReference type="Proteomes" id="UP000292985"/>
    </source>
</evidence>